<evidence type="ECO:0000313" key="2">
    <source>
        <dbReference type="Proteomes" id="UP000790709"/>
    </source>
</evidence>
<organism evidence="1 2">
    <name type="scientific">Leucogyrophana mollusca</name>
    <dbReference type="NCBI Taxonomy" id="85980"/>
    <lineage>
        <taxon>Eukaryota</taxon>
        <taxon>Fungi</taxon>
        <taxon>Dikarya</taxon>
        <taxon>Basidiomycota</taxon>
        <taxon>Agaricomycotina</taxon>
        <taxon>Agaricomycetes</taxon>
        <taxon>Agaricomycetidae</taxon>
        <taxon>Boletales</taxon>
        <taxon>Boletales incertae sedis</taxon>
        <taxon>Leucogyrophana</taxon>
    </lineage>
</organism>
<keyword evidence="2" id="KW-1185">Reference proteome</keyword>
<accession>A0ACB8C125</accession>
<name>A0ACB8C125_9AGAM</name>
<proteinExistence type="predicted"/>
<dbReference type="EMBL" id="MU266327">
    <property type="protein sequence ID" value="KAH7931250.1"/>
    <property type="molecule type" value="Genomic_DNA"/>
</dbReference>
<sequence length="504" mass="55411">MIGGTRKRNDNDDVVSDSEPEREERRQRRKDEGRARRKRKRLGGAQQHRTDIIELTDSEPKLPAPVQSAETIVIEHSPWTECAELPSLTPSGTASSPDLPASIQVLDAQDMHPGGTGVQATSLQSQMTVGKRSCPTPPPIATMEANVSSTFDEDEDSHRLNITRFAFPPRLQPQRSNSIPNVIESGPSDSVTVTDTAPMLLTDTKAKSKRIPSHRFTNDFSDSQLSRVIKCVSCEMRWTARKSAAQKMLHIQVCAKKKLLSDDTVRALLHKEMEVFDKNKRKDQQMEEDNRTTTFLDAVVNPPKKPGRRLKIQNTVKALPETRKSILDKARLVLGKSAQAQAGPNDTQPFEQRRLAGNSEISGNLPCTQAFGESALGRRASTMDNGLTITDSDLLQSRWRMEAAPHLQKGLGESTLVRRTNTMGFGLFDAQNHPSQMFGSNPSPPSHPIGTSKLATVVSRLTSTSNPGLDCINNRPDSTMSSDEVDELIGSPRSPTCLPAPMAT</sequence>
<comment type="caution">
    <text evidence="1">The sequence shown here is derived from an EMBL/GenBank/DDBJ whole genome shotgun (WGS) entry which is preliminary data.</text>
</comment>
<dbReference type="Proteomes" id="UP000790709">
    <property type="component" value="Unassembled WGS sequence"/>
</dbReference>
<gene>
    <name evidence="1" type="ORF">BV22DRAFT_1115629</name>
</gene>
<protein>
    <submittedName>
        <fullName evidence="1">Uncharacterized protein</fullName>
    </submittedName>
</protein>
<evidence type="ECO:0000313" key="1">
    <source>
        <dbReference type="EMBL" id="KAH7931250.1"/>
    </source>
</evidence>
<reference evidence="1" key="1">
    <citation type="journal article" date="2021" name="New Phytol.">
        <title>Evolutionary innovations through gain and loss of genes in the ectomycorrhizal Boletales.</title>
        <authorList>
            <person name="Wu G."/>
            <person name="Miyauchi S."/>
            <person name="Morin E."/>
            <person name="Kuo A."/>
            <person name="Drula E."/>
            <person name="Varga T."/>
            <person name="Kohler A."/>
            <person name="Feng B."/>
            <person name="Cao Y."/>
            <person name="Lipzen A."/>
            <person name="Daum C."/>
            <person name="Hundley H."/>
            <person name="Pangilinan J."/>
            <person name="Johnson J."/>
            <person name="Barry K."/>
            <person name="LaButti K."/>
            <person name="Ng V."/>
            <person name="Ahrendt S."/>
            <person name="Min B."/>
            <person name="Choi I.G."/>
            <person name="Park H."/>
            <person name="Plett J.M."/>
            <person name="Magnuson J."/>
            <person name="Spatafora J.W."/>
            <person name="Nagy L.G."/>
            <person name="Henrissat B."/>
            <person name="Grigoriev I.V."/>
            <person name="Yang Z.L."/>
            <person name="Xu J."/>
            <person name="Martin F.M."/>
        </authorList>
    </citation>
    <scope>NUCLEOTIDE SEQUENCE</scope>
    <source>
        <strain evidence="1">KUC20120723A-06</strain>
    </source>
</reference>